<keyword evidence="2" id="KW-0472">Membrane</keyword>
<dbReference type="EMBL" id="GEDV01006468">
    <property type="protein sequence ID" value="JAP82089.1"/>
    <property type="molecule type" value="Transcribed_RNA"/>
</dbReference>
<name>A0A131YS49_RHIAP</name>
<feature type="compositionally biased region" description="Polar residues" evidence="1">
    <location>
        <begin position="60"/>
        <end position="79"/>
    </location>
</feature>
<feature type="compositionally biased region" description="Polar residues" evidence="1">
    <location>
        <begin position="86"/>
        <end position="114"/>
    </location>
</feature>
<evidence type="ECO:0000313" key="3">
    <source>
        <dbReference type="EMBL" id="JAP82089.1"/>
    </source>
</evidence>
<evidence type="ECO:0000256" key="1">
    <source>
        <dbReference type="SAM" id="MobiDB-lite"/>
    </source>
</evidence>
<reference evidence="3" key="1">
    <citation type="journal article" date="2016" name="Ticks Tick Borne Dis.">
        <title>De novo assembly and annotation of the salivary gland transcriptome of Rhipicephalus appendiculatus male and female ticks during blood feeding.</title>
        <authorList>
            <person name="de Castro M.H."/>
            <person name="de Klerk D."/>
            <person name="Pienaar R."/>
            <person name="Latif A.A."/>
            <person name="Rees D.J."/>
            <person name="Mans B.J."/>
        </authorList>
    </citation>
    <scope>NUCLEOTIDE SEQUENCE</scope>
    <source>
        <tissue evidence="3">Salivary glands</tissue>
    </source>
</reference>
<evidence type="ECO:0000256" key="2">
    <source>
        <dbReference type="SAM" id="Phobius"/>
    </source>
</evidence>
<sequence>MYKGTFVLILIFAIIVPLLGWSAVRPSHFRKTTTRSPIRRALERSDGDNQSSAVHERSDGNNQSSQVLARSDGDNQSSAVHERSDGNNQSSQVLARSDGDNQSGSHLNLTKVYT</sequence>
<organism evidence="3">
    <name type="scientific">Rhipicephalus appendiculatus</name>
    <name type="common">Brown ear tick</name>
    <dbReference type="NCBI Taxonomy" id="34631"/>
    <lineage>
        <taxon>Eukaryota</taxon>
        <taxon>Metazoa</taxon>
        <taxon>Ecdysozoa</taxon>
        <taxon>Arthropoda</taxon>
        <taxon>Chelicerata</taxon>
        <taxon>Arachnida</taxon>
        <taxon>Acari</taxon>
        <taxon>Parasitiformes</taxon>
        <taxon>Ixodida</taxon>
        <taxon>Ixodoidea</taxon>
        <taxon>Ixodidae</taxon>
        <taxon>Rhipicephalinae</taxon>
        <taxon>Rhipicephalus</taxon>
        <taxon>Rhipicephalus</taxon>
    </lineage>
</organism>
<accession>A0A131YS49</accession>
<dbReference type="AlphaFoldDB" id="A0A131YS49"/>
<proteinExistence type="predicted"/>
<protein>
    <submittedName>
        <fullName evidence="3">Pancreatic trypsin inhibitor</fullName>
    </submittedName>
</protein>
<feature type="transmembrane region" description="Helical" evidence="2">
    <location>
        <begin position="6"/>
        <end position="24"/>
    </location>
</feature>
<keyword evidence="2" id="KW-1133">Transmembrane helix</keyword>
<feature type="region of interest" description="Disordered" evidence="1">
    <location>
        <begin position="29"/>
        <end position="114"/>
    </location>
</feature>
<keyword evidence="2" id="KW-0812">Transmembrane</keyword>